<dbReference type="InterPro" id="IPR003736">
    <property type="entry name" value="PAAI_dom"/>
</dbReference>
<reference evidence="3" key="1">
    <citation type="submission" date="2021-03" db="EMBL/GenBank/DDBJ databases">
        <authorList>
            <person name="Wang G."/>
        </authorList>
    </citation>
    <scope>NUCLEOTIDE SEQUENCE</scope>
    <source>
        <strain evidence="3">KCTC 12899</strain>
    </source>
</reference>
<keyword evidence="4" id="KW-1185">Reference proteome</keyword>
<evidence type="ECO:0000313" key="3">
    <source>
        <dbReference type="EMBL" id="MBO1323187.1"/>
    </source>
</evidence>
<gene>
    <name evidence="3" type="ORF">J3U88_32280</name>
</gene>
<evidence type="ECO:0000313" key="4">
    <source>
        <dbReference type="Proteomes" id="UP000664417"/>
    </source>
</evidence>
<dbReference type="Pfam" id="PF03061">
    <property type="entry name" value="4HBT"/>
    <property type="match status" value="1"/>
</dbReference>
<protein>
    <submittedName>
        <fullName evidence="3">PaaI family thioesterase</fullName>
    </submittedName>
</protein>
<comment type="caution">
    <text evidence="3">The sequence shown here is derived from an EMBL/GenBank/DDBJ whole genome shotgun (WGS) entry which is preliminary data.</text>
</comment>
<dbReference type="NCBIfam" id="TIGR00369">
    <property type="entry name" value="unchar_dom_1"/>
    <property type="match status" value="1"/>
</dbReference>
<feature type="domain" description="Thioesterase" evidence="2">
    <location>
        <begin position="50"/>
        <end position="124"/>
    </location>
</feature>
<dbReference type="AlphaFoldDB" id="A0A8J7QEK2"/>
<dbReference type="InterPro" id="IPR029069">
    <property type="entry name" value="HotDog_dom_sf"/>
</dbReference>
<dbReference type="SUPFAM" id="SSF54637">
    <property type="entry name" value="Thioesterase/thiol ester dehydrase-isomerase"/>
    <property type="match status" value="1"/>
</dbReference>
<dbReference type="Gene3D" id="3.10.129.10">
    <property type="entry name" value="Hotdog Thioesterase"/>
    <property type="match status" value="1"/>
</dbReference>
<sequence length="143" mass="15910">MTEPLVSREKLEDLIQNEPFMQGYDMEIVALAFGQATLKFPYRERFNRPGGLISGPVLMAAADAAFWFALMTQIGFEPMAVTSELNTAFLRPAVREPVFCDGHIMKCGSKLVYGTATCRSESGRIFSHHTVTYIRAASPKERG</sequence>
<dbReference type="Proteomes" id="UP000664417">
    <property type="component" value="Unassembled WGS sequence"/>
</dbReference>
<dbReference type="GO" id="GO:0016289">
    <property type="term" value="F:acyl-CoA hydrolase activity"/>
    <property type="evidence" value="ECO:0007669"/>
    <property type="project" value="UniProtKB-ARBA"/>
</dbReference>
<dbReference type="InterPro" id="IPR006683">
    <property type="entry name" value="Thioestr_dom"/>
</dbReference>
<dbReference type="EMBL" id="JAFREP010000052">
    <property type="protein sequence ID" value="MBO1323187.1"/>
    <property type="molecule type" value="Genomic_DNA"/>
</dbReference>
<name>A0A8J7QEK2_9BACT</name>
<dbReference type="RefSeq" id="WP_207863179.1">
    <property type="nucleotide sequence ID" value="NZ_JAFREP010000052.1"/>
</dbReference>
<evidence type="ECO:0000256" key="1">
    <source>
        <dbReference type="ARBA" id="ARBA00022801"/>
    </source>
</evidence>
<accession>A0A8J7QEK2</accession>
<dbReference type="CDD" id="cd03443">
    <property type="entry name" value="PaaI_thioesterase"/>
    <property type="match status" value="1"/>
</dbReference>
<organism evidence="3 4">
    <name type="scientific">Acanthopleuribacter pedis</name>
    <dbReference type="NCBI Taxonomy" id="442870"/>
    <lineage>
        <taxon>Bacteria</taxon>
        <taxon>Pseudomonadati</taxon>
        <taxon>Acidobacteriota</taxon>
        <taxon>Holophagae</taxon>
        <taxon>Acanthopleuribacterales</taxon>
        <taxon>Acanthopleuribacteraceae</taxon>
        <taxon>Acanthopleuribacter</taxon>
    </lineage>
</organism>
<keyword evidence="1" id="KW-0378">Hydrolase</keyword>
<proteinExistence type="predicted"/>
<evidence type="ECO:0000259" key="2">
    <source>
        <dbReference type="Pfam" id="PF03061"/>
    </source>
</evidence>